<dbReference type="SMART" id="SM00487">
    <property type="entry name" value="DEXDc"/>
    <property type="match status" value="1"/>
</dbReference>
<evidence type="ECO:0000313" key="5">
    <source>
        <dbReference type="WBParaSite" id="PgE113_g002_t08"/>
    </source>
</evidence>
<dbReference type="InterPro" id="IPR014012">
    <property type="entry name" value="HSA_dom"/>
</dbReference>
<sequence length="704" mass="81584">MIQVTVMERNTEDGDTTNVADPRSPSNVMGGSGERFAQFVPIVDAVEESSLSTKAFPQIPLAADQMEKLNEMSMLTGCKICEASGGEEPSFGDHERCISGDIGMRYDSVVMRGHDRYEETMASHAYSIWIRDPLRMLKEREMRIEARVASRIHTLENLPAGTGDEVLLKAEIQLRSLRLFKFQKQIRAEVLRTLKKDTTFETTLLLNTKAYELSKGLILRDAQRVAEQEKARALEREMNMGRARCEFLHKLSWHFKSFKEFHRNNWLKQRNLKDAVKAHHRNSERERIKGLQRKERTRLQRLMQEDDDGYKQLLDEKKDRRLVYLLKQTDEYVESLSNLVKQRANNLQIKRPSLYNRVAEMQENDSRSVHVSIREMATDKLLPVEEPSELDESVLTGEGSKLEGMDRVVPQLESTVSHVGDHLEGLDEEARNRMIIEKARMEDDEYDQKTKRQSESYYATAHRIKEEITVQPSMMGGGNPTLQLKPYQLKGVEWMVSLFNNNLNGILADDMGLGKTIQTIALIAYLMEVKKVNGPYLIIVPLSTISNWEFELEKWAPNVVRVVYKGCRKMRRTLGGIILREMFNVLLTTYDYVLKAKTLLGRIRWEYIIIDEGHRIRNHDCKLTRTLNGFFNARHRLLLTGTPVQNKLPELWALLNFLLPSIFSSCDTFEQWLVHSLFYVLGSFSFFICSLLLERGAKLMRWYF</sequence>
<dbReference type="Gene3D" id="1.20.5.170">
    <property type="match status" value="1"/>
</dbReference>
<keyword evidence="2" id="KW-1133">Transmembrane helix</keyword>
<keyword evidence="2" id="KW-0472">Membrane</keyword>
<feature type="compositionally biased region" description="Polar residues" evidence="1">
    <location>
        <begin position="16"/>
        <end position="29"/>
    </location>
</feature>
<feature type="transmembrane region" description="Helical" evidence="2">
    <location>
        <begin position="672"/>
        <end position="693"/>
    </location>
</feature>
<accession>A0A915A0J3</accession>
<organism evidence="4 5">
    <name type="scientific">Parascaris univalens</name>
    <name type="common">Nematode worm</name>
    <dbReference type="NCBI Taxonomy" id="6257"/>
    <lineage>
        <taxon>Eukaryota</taxon>
        <taxon>Metazoa</taxon>
        <taxon>Ecdysozoa</taxon>
        <taxon>Nematoda</taxon>
        <taxon>Chromadorea</taxon>
        <taxon>Rhabditida</taxon>
        <taxon>Spirurina</taxon>
        <taxon>Ascaridomorpha</taxon>
        <taxon>Ascaridoidea</taxon>
        <taxon>Ascarididae</taxon>
        <taxon>Parascaris</taxon>
    </lineage>
</organism>
<dbReference type="InterPro" id="IPR038718">
    <property type="entry name" value="SNF2-like_sf"/>
</dbReference>
<keyword evidence="2" id="KW-0812">Transmembrane</keyword>
<proteinExistence type="predicted"/>
<reference evidence="5" key="1">
    <citation type="submission" date="2022-11" db="UniProtKB">
        <authorList>
            <consortium name="WormBaseParasite"/>
        </authorList>
    </citation>
    <scope>IDENTIFICATION</scope>
</reference>
<dbReference type="PANTHER" id="PTHR10799">
    <property type="entry name" value="SNF2/RAD54 HELICASE FAMILY"/>
    <property type="match status" value="1"/>
</dbReference>
<dbReference type="InterPro" id="IPR014001">
    <property type="entry name" value="Helicase_ATP-bd"/>
</dbReference>
<dbReference type="InterPro" id="IPR027417">
    <property type="entry name" value="P-loop_NTPase"/>
</dbReference>
<dbReference type="InterPro" id="IPR000330">
    <property type="entry name" value="SNF2_N"/>
</dbReference>
<evidence type="ECO:0000259" key="3">
    <source>
        <dbReference type="PROSITE" id="PS51192"/>
    </source>
</evidence>
<evidence type="ECO:0000256" key="2">
    <source>
        <dbReference type="SAM" id="Phobius"/>
    </source>
</evidence>
<dbReference type="Pfam" id="PF00176">
    <property type="entry name" value="SNF2-rel_dom"/>
    <property type="match status" value="1"/>
</dbReference>
<dbReference type="WBParaSite" id="PgE113_g002_t08">
    <property type="protein sequence ID" value="PgE113_g002_t08"/>
    <property type="gene ID" value="PgE113_g002"/>
</dbReference>
<dbReference type="Pfam" id="PF07529">
    <property type="entry name" value="HSA"/>
    <property type="match status" value="1"/>
</dbReference>
<dbReference type="GO" id="GO:0005524">
    <property type="term" value="F:ATP binding"/>
    <property type="evidence" value="ECO:0007669"/>
    <property type="project" value="InterPro"/>
</dbReference>
<evidence type="ECO:0000313" key="4">
    <source>
        <dbReference type="Proteomes" id="UP000887569"/>
    </source>
</evidence>
<dbReference type="AlphaFoldDB" id="A0A915A0J3"/>
<name>A0A915A0J3_PARUN</name>
<dbReference type="Gene3D" id="3.40.50.10810">
    <property type="entry name" value="Tandem AAA-ATPase domain"/>
    <property type="match status" value="1"/>
</dbReference>
<feature type="domain" description="Helicase ATP-binding" evidence="3">
    <location>
        <begin position="496"/>
        <end position="661"/>
    </location>
</feature>
<protein>
    <submittedName>
        <fullName evidence="5">Helicase ATP-binding domain-containing protein</fullName>
    </submittedName>
</protein>
<dbReference type="Proteomes" id="UP000887569">
    <property type="component" value="Unplaced"/>
</dbReference>
<dbReference type="SUPFAM" id="SSF52540">
    <property type="entry name" value="P-loop containing nucleoside triphosphate hydrolases"/>
    <property type="match status" value="1"/>
</dbReference>
<keyword evidence="4" id="KW-1185">Reference proteome</keyword>
<dbReference type="PROSITE" id="PS51192">
    <property type="entry name" value="HELICASE_ATP_BIND_1"/>
    <property type="match status" value="1"/>
</dbReference>
<evidence type="ECO:0000256" key="1">
    <source>
        <dbReference type="SAM" id="MobiDB-lite"/>
    </source>
</evidence>
<feature type="region of interest" description="Disordered" evidence="1">
    <location>
        <begin position="1"/>
        <end position="31"/>
    </location>
</feature>